<dbReference type="EMBL" id="EU197055">
    <property type="protein sequence ID" value="ABY63167.1"/>
    <property type="molecule type" value="Genomic_DNA"/>
</dbReference>
<proteinExistence type="predicted"/>
<protein>
    <submittedName>
        <fullName evidence="1">Uncharacterized protein</fullName>
    </submittedName>
</protein>
<accession>B3FJK2</accession>
<reference evidence="1 2" key="1">
    <citation type="journal article" date="2008" name="Virology">
        <title>Characterization of Pseudomonas chlororaphis myovirus 201varphi2-1 via genomic sequencing, mass spectrometry, and electron microscopy.</title>
        <authorList>
            <person name="Thomas J.A."/>
            <person name="Rolando M.R."/>
            <person name="Carroll C.A."/>
            <person name="Shen P.S."/>
            <person name="Belnap D.M."/>
            <person name="Weintraub S.T."/>
            <person name="Serwer P."/>
            <person name="Hardies S.C."/>
        </authorList>
    </citation>
    <scope>NUCLEOTIDE SEQUENCE</scope>
</reference>
<organismHost>
    <name type="scientific">Pseudomonas chlororaphis</name>
    <dbReference type="NCBI Taxonomy" id="587753"/>
</organismHost>
<evidence type="ECO:0000313" key="1">
    <source>
        <dbReference type="EMBL" id="ABY63167.1"/>
    </source>
</evidence>
<dbReference type="KEGG" id="vg:6372674"/>
<dbReference type="RefSeq" id="YP_001957063.1">
    <property type="nucleotide sequence ID" value="NC_010821.1"/>
</dbReference>
<gene>
    <name evidence="1" type="ORF">201phi2-1p342</name>
</gene>
<keyword evidence="2" id="KW-1185">Reference proteome</keyword>
<sequence length="80" mass="9263">MLKIFELISLNTWFRKFAAEYKVAKVKLLQRELASCNKRLTDIIQLANANPTVDYSGKIIGYCDLIRHYECKLINNGVQI</sequence>
<organism evidence="1 2">
    <name type="scientific">Pseudomonas phage 201phi2-1</name>
    <name type="common">Pseudomonas chlororaphis phage 201phi2-1</name>
    <dbReference type="NCBI Taxonomy" id="198110"/>
    <lineage>
        <taxon>Viruses</taxon>
        <taxon>Duplodnaviria</taxon>
        <taxon>Heunggongvirae</taxon>
        <taxon>Uroviricota</taxon>
        <taxon>Caudoviricetes</taxon>
        <taxon>Chimalliviridae</taxon>
        <taxon>Serwervirus</taxon>
        <taxon>Serwervirus 201phi21</taxon>
    </lineage>
</organism>
<name>B3FJK2_BP201</name>
<dbReference type="Proteomes" id="UP000002421">
    <property type="component" value="Segment"/>
</dbReference>
<evidence type="ECO:0000313" key="2">
    <source>
        <dbReference type="Proteomes" id="UP000002421"/>
    </source>
</evidence>